<dbReference type="GO" id="GO:0006307">
    <property type="term" value="P:DNA alkylation repair"/>
    <property type="evidence" value="ECO:0007669"/>
    <property type="project" value="TreeGrafter"/>
</dbReference>
<sequence>MTKEELARVWVGGYKKLKSDPAFGPWVRRIGSIHLPVSDVTPFFYLVRAICHQQLAGKAARTIHGRFIEAVGRDVSPENVLCLSESTLRAAGLSGNKLGAIRDLATKIQSGELEVHDLEMRSDEEIVSRLTLVKGIGEWTAHMYLMFRLHRPDVWPVGDLAVRAGYARVQGMAEDLSKKELRPLGDPYRPWRSAAAWYCYRALETELT</sequence>
<dbReference type="EMBL" id="UINC01001771">
    <property type="protein sequence ID" value="SUZ88487.1"/>
    <property type="molecule type" value="Genomic_DNA"/>
</dbReference>
<dbReference type="GO" id="GO:0006285">
    <property type="term" value="P:base-excision repair, AP site formation"/>
    <property type="evidence" value="ECO:0007669"/>
    <property type="project" value="TreeGrafter"/>
</dbReference>
<evidence type="ECO:0000256" key="2">
    <source>
        <dbReference type="ARBA" id="ARBA00022763"/>
    </source>
</evidence>
<organism evidence="5">
    <name type="scientific">marine metagenome</name>
    <dbReference type="NCBI Taxonomy" id="408172"/>
    <lineage>
        <taxon>unclassified sequences</taxon>
        <taxon>metagenomes</taxon>
        <taxon>ecological metagenomes</taxon>
    </lineage>
</organism>
<name>A0A381RF46_9ZZZZ</name>
<dbReference type="SUPFAM" id="SSF48150">
    <property type="entry name" value="DNA-glycosylase"/>
    <property type="match status" value="1"/>
</dbReference>
<dbReference type="AlphaFoldDB" id="A0A381RF46"/>
<dbReference type="GO" id="GO:0032993">
    <property type="term" value="C:protein-DNA complex"/>
    <property type="evidence" value="ECO:0007669"/>
    <property type="project" value="TreeGrafter"/>
</dbReference>
<dbReference type="InterPro" id="IPR003265">
    <property type="entry name" value="HhH-GPD_domain"/>
</dbReference>
<proteinExistence type="inferred from homology"/>
<protein>
    <recommendedName>
        <fullName evidence="4">HhH-GPD domain-containing protein</fullName>
    </recommendedName>
</protein>
<evidence type="ECO:0000259" key="4">
    <source>
        <dbReference type="SMART" id="SM00478"/>
    </source>
</evidence>
<dbReference type="Pfam" id="PF00730">
    <property type="entry name" value="HhH-GPD"/>
    <property type="match status" value="1"/>
</dbReference>
<dbReference type="GO" id="GO:0032131">
    <property type="term" value="F:alkylated DNA binding"/>
    <property type="evidence" value="ECO:0007669"/>
    <property type="project" value="TreeGrafter"/>
</dbReference>
<dbReference type="SMART" id="SM00478">
    <property type="entry name" value="ENDO3c"/>
    <property type="match status" value="1"/>
</dbReference>
<keyword evidence="2" id="KW-0227">DNA damage</keyword>
<accession>A0A381RF46</accession>
<dbReference type="GO" id="GO:0043916">
    <property type="term" value="F:DNA-7-methylguanine glycosylase activity"/>
    <property type="evidence" value="ECO:0007669"/>
    <property type="project" value="TreeGrafter"/>
</dbReference>
<dbReference type="PANTHER" id="PTHR43003:SF5">
    <property type="entry name" value="DNA-3-METHYLADENINE GLYCOSYLASE"/>
    <property type="match status" value="1"/>
</dbReference>
<dbReference type="Gene3D" id="1.10.1670.40">
    <property type="match status" value="1"/>
</dbReference>
<evidence type="ECO:0000256" key="3">
    <source>
        <dbReference type="ARBA" id="ARBA00023204"/>
    </source>
</evidence>
<reference evidence="5" key="1">
    <citation type="submission" date="2018-05" db="EMBL/GenBank/DDBJ databases">
        <authorList>
            <person name="Lanie J.A."/>
            <person name="Ng W.-L."/>
            <person name="Kazmierczak K.M."/>
            <person name="Andrzejewski T.M."/>
            <person name="Davidsen T.M."/>
            <person name="Wayne K.J."/>
            <person name="Tettelin H."/>
            <person name="Glass J.I."/>
            <person name="Rusch D."/>
            <person name="Podicherti R."/>
            <person name="Tsui H.-C.T."/>
            <person name="Winkler M.E."/>
        </authorList>
    </citation>
    <scope>NUCLEOTIDE SEQUENCE</scope>
</reference>
<dbReference type="FunFam" id="1.10.340.30:FF:000004">
    <property type="entry name" value="DNA-3-methyladenine glycosylase II"/>
    <property type="match status" value="1"/>
</dbReference>
<feature type="domain" description="HhH-GPD" evidence="4">
    <location>
        <begin position="51"/>
        <end position="204"/>
    </location>
</feature>
<dbReference type="GO" id="GO:0008725">
    <property type="term" value="F:DNA-3-methyladenine glycosylase activity"/>
    <property type="evidence" value="ECO:0007669"/>
    <property type="project" value="TreeGrafter"/>
</dbReference>
<comment type="similarity">
    <text evidence="1">Belongs to the alkylbase DNA glycosidase AlkA family.</text>
</comment>
<evidence type="ECO:0000313" key="5">
    <source>
        <dbReference type="EMBL" id="SUZ88487.1"/>
    </source>
</evidence>
<dbReference type="CDD" id="cd00056">
    <property type="entry name" value="ENDO3c"/>
    <property type="match status" value="1"/>
</dbReference>
<evidence type="ECO:0000256" key="1">
    <source>
        <dbReference type="ARBA" id="ARBA00010817"/>
    </source>
</evidence>
<gene>
    <name evidence="5" type="ORF">METZ01_LOCUS41341</name>
</gene>
<keyword evidence="3" id="KW-0234">DNA repair</keyword>
<dbReference type="InterPro" id="IPR051912">
    <property type="entry name" value="Alkylbase_DNA_Glycosylase/TA"/>
</dbReference>
<dbReference type="Gene3D" id="1.10.340.30">
    <property type="entry name" value="Hypothetical protein, domain 2"/>
    <property type="match status" value="1"/>
</dbReference>
<dbReference type="InterPro" id="IPR011257">
    <property type="entry name" value="DNA_glycosylase"/>
</dbReference>
<dbReference type="PANTHER" id="PTHR43003">
    <property type="entry name" value="DNA-3-METHYLADENINE GLYCOSYLASE"/>
    <property type="match status" value="1"/>
</dbReference>